<dbReference type="AlphaFoldDB" id="A0ABD2MT51"/>
<feature type="non-terminal residue" evidence="1">
    <location>
        <position position="1"/>
    </location>
</feature>
<name>A0ABD2MT51_9CUCU</name>
<organism evidence="1 2">
    <name type="scientific">Cryptolaemus montrouzieri</name>
    <dbReference type="NCBI Taxonomy" id="559131"/>
    <lineage>
        <taxon>Eukaryota</taxon>
        <taxon>Metazoa</taxon>
        <taxon>Ecdysozoa</taxon>
        <taxon>Arthropoda</taxon>
        <taxon>Hexapoda</taxon>
        <taxon>Insecta</taxon>
        <taxon>Pterygota</taxon>
        <taxon>Neoptera</taxon>
        <taxon>Endopterygota</taxon>
        <taxon>Coleoptera</taxon>
        <taxon>Polyphaga</taxon>
        <taxon>Cucujiformia</taxon>
        <taxon>Coccinelloidea</taxon>
        <taxon>Coccinellidae</taxon>
        <taxon>Scymninae</taxon>
        <taxon>Scymnini</taxon>
        <taxon>Cryptolaemus</taxon>
    </lineage>
</organism>
<gene>
    <name evidence="1" type="ORF">HHI36_008692</name>
</gene>
<reference evidence="1 2" key="1">
    <citation type="journal article" date="2021" name="BMC Biol.">
        <title>Horizontally acquired antibacterial genes associated with adaptive radiation of ladybird beetles.</title>
        <authorList>
            <person name="Li H.S."/>
            <person name="Tang X.F."/>
            <person name="Huang Y.H."/>
            <person name="Xu Z.Y."/>
            <person name="Chen M.L."/>
            <person name="Du X.Y."/>
            <person name="Qiu B.Y."/>
            <person name="Chen P.T."/>
            <person name="Zhang W."/>
            <person name="Slipinski A."/>
            <person name="Escalona H.E."/>
            <person name="Waterhouse R.M."/>
            <person name="Zwick A."/>
            <person name="Pang H."/>
        </authorList>
    </citation>
    <scope>NUCLEOTIDE SEQUENCE [LARGE SCALE GENOMIC DNA]</scope>
    <source>
        <strain evidence="1">SYSU2018</strain>
    </source>
</reference>
<sequence length="56" mass="6666">MDTRKNEKLNLENMLDEVEVRWPIYGLSYCAEYEYECTGVHSYDVTAFVFAECDQF</sequence>
<evidence type="ECO:0000313" key="1">
    <source>
        <dbReference type="EMBL" id="KAL3269628.1"/>
    </source>
</evidence>
<accession>A0ABD2MT51</accession>
<comment type="caution">
    <text evidence="1">The sequence shown here is derived from an EMBL/GenBank/DDBJ whole genome shotgun (WGS) entry which is preliminary data.</text>
</comment>
<dbReference type="Proteomes" id="UP001516400">
    <property type="component" value="Unassembled WGS sequence"/>
</dbReference>
<proteinExistence type="predicted"/>
<dbReference type="EMBL" id="JABFTP020000021">
    <property type="protein sequence ID" value="KAL3269628.1"/>
    <property type="molecule type" value="Genomic_DNA"/>
</dbReference>
<evidence type="ECO:0000313" key="2">
    <source>
        <dbReference type="Proteomes" id="UP001516400"/>
    </source>
</evidence>
<keyword evidence="2" id="KW-1185">Reference proteome</keyword>
<protein>
    <submittedName>
        <fullName evidence="1">Uncharacterized protein</fullName>
    </submittedName>
</protein>